<dbReference type="InterPro" id="IPR044810">
    <property type="entry name" value="WRKY_plant"/>
</dbReference>
<dbReference type="GO" id="GO:0043565">
    <property type="term" value="F:sequence-specific DNA binding"/>
    <property type="evidence" value="ECO:0007669"/>
    <property type="project" value="InterPro"/>
</dbReference>
<dbReference type="PROSITE" id="PS50811">
    <property type="entry name" value="WRKY"/>
    <property type="match status" value="1"/>
</dbReference>
<sequence>MTKINSIYRAMSGEVQGIDDEKVPAIVIPKDEYQWHKYGQKLIKRIGNKHRSYFRCKKKDCCAKKRVEWAPSNPSTVRVLYEGNHNHQCARIDSGEVDEDVMIQANQYDLATQVFGSRN</sequence>
<dbReference type="InterPro" id="IPR003657">
    <property type="entry name" value="WRKY_dom"/>
</dbReference>
<evidence type="ECO:0000313" key="7">
    <source>
        <dbReference type="EMBL" id="KAH0457877.1"/>
    </source>
</evidence>
<organism evidence="7 8">
    <name type="scientific">Dendrobium chrysotoxum</name>
    <name type="common">Orchid</name>
    <dbReference type="NCBI Taxonomy" id="161865"/>
    <lineage>
        <taxon>Eukaryota</taxon>
        <taxon>Viridiplantae</taxon>
        <taxon>Streptophyta</taxon>
        <taxon>Embryophyta</taxon>
        <taxon>Tracheophyta</taxon>
        <taxon>Spermatophyta</taxon>
        <taxon>Magnoliopsida</taxon>
        <taxon>Liliopsida</taxon>
        <taxon>Asparagales</taxon>
        <taxon>Orchidaceae</taxon>
        <taxon>Epidendroideae</taxon>
        <taxon>Malaxideae</taxon>
        <taxon>Dendrobiinae</taxon>
        <taxon>Dendrobium</taxon>
    </lineage>
</organism>
<evidence type="ECO:0000256" key="2">
    <source>
        <dbReference type="ARBA" id="ARBA00023015"/>
    </source>
</evidence>
<comment type="subcellular location">
    <subcellularLocation>
        <location evidence="1">Nucleus</location>
    </subcellularLocation>
</comment>
<keyword evidence="2" id="KW-0805">Transcription regulation</keyword>
<dbReference type="Pfam" id="PF03106">
    <property type="entry name" value="WRKY"/>
    <property type="match status" value="1"/>
</dbReference>
<evidence type="ECO:0000313" key="8">
    <source>
        <dbReference type="Proteomes" id="UP000775213"/>
    </source>
</evidence>
<evidence type="ECO:0000256" key="4">
    <source>
        <dbReference type="ARBA" id="ARBA00023163"/>
    </source>
</evidence>
<dbReference type="GO" id="GO:0003700">
    <property type="term" value="F:DNA-binding transcription factor activity"/>
    <property type="evidence" value="ECO:0007669"/>
    <property type="project" value="InterPro"/>
</dbReference>
<feature type="domain" description="WRKY" evidence="6">
    <location>
        <begin position="24"/>
        <end position="90"/>
    </location>
</feature>
<dbReference type="Proteomes" id="UP000775213">
    <property type="component" value="Unassembled WGS sequence"/>
</dbReference>
<evidence type="ECO:0000256" key="3">
    <source>
        <dbReference type="ARBA" id="ARBA00023125"/>
    </source>
</evidence>
<dbReference type="SMART" id="SM00774">
    <property type="entry name" value="WRKY"/>
    <property type="match status" value="1"/>
</dbReference>
<accession>A0AAV7GQR3</accession>
<dbReference type="PANTHER" id="PTHR31221">
    <property type="entry name" value="WRKY TRANSCRIPTION FACTOR PROTEIN 1-RELATED"/>
    <property type="match status" value="1"/>
</dbReference>
<dbReference type="InterPro" id="IPR036576">
    <property type="entry name" value="WRKY_dom_sf"/>
</dbReference>
<keyword evidence="3" id="KW-0238">DNA-binding</keyword>
<gene>
    <name evidence="7" type="ORF">IEQ34_013192</name>
</gene>
<dbReference type="SUPFAM" id="SSF118290">
    <property type="entry name" value="WRKY DNA-binding domain"/>
    <property type="match status" value="1"/>
</dbReference>
<dbReference type="AlphaFoldDB" id="A0AAV7GQR3"/>
<dbReference type="EMBL" id="JAGFBR010000012">
    <property type="protein sequence ID" value="KAH0457877.1"/>
    <property type="molecule type" value="Genomic_DNA"/>
</dbReference>
<proteinExistence type="predicted"/>
<keyword evidence="5" id="KW-0539">Nucleus</keyword>
<comment type="caution">
    <text evidence="7">The sequence shown here is derived from an EMBL/GenBank/DDBJ whole genome shotgun (WGS) entry which is preliminary data.</text>
</comment>
<dbReference type="GO" id="GO:0005634">
    <property type="term" value="C:nucleus"/>
    <property type="evidence" value="ECO:0007669"/>
    <property type="project" value="UniProtKB-SubCell"/>
</dbReference>
<evidence type="ECO:0000256" key="5">
    <source>
        <dbReference type="ARBA" id="ARBA00023242"/>
    </source>
</evidence>
<evidence type="ECO:0000259" key="6">
    <source>
        <dbReference type="PROSITE" id="PS50811"/>
    </source>
</evidence>
<dbReference type="PANTHER" id="PTHR31221:SF261">
    <property type="entry name" value="OS03G0657400 PROTEIN"/>
    <property type="match status" value="1"/>
</dbReference>
<name>A0AAV7GQR3_DENCH</name>
<keyword evidence="4" id="KW-0804">Transcription</keyword>
<reference evidence="7 8" key="1">
    <citation type="journal article" date="2021" name="Hortic Res">
        <title>Chromosome-scale assembly of the Dendrobium chrysotoxum genome enhances the understanding of orchid evolution.</title>
        <authorList>
            <person name="Zhang Y."/>
            <person name="Zhang G.Q."/>
            <person name="Zhang D."/>
            <person name="Liu X.D."/>
            <person name="Xu X.Y."/>
            <person name="Sun W.H."/>
            <person name="Yu X."/>
            <person name="Zhu X."/>
            <person name="Wang Z.W."/>
            <person name="Zhao X."/>
            <person name="Zhong W.Y."/>
            <person name="Chen H."/>
            <person name="Yin W.L."/>
            <person name="Huang T."/>
            <person name="Niu S.C."/>
            <person name="Liu Z.J."/>
        </authorList>
    </citation>
    <scope>NUCLEOTIDE SEQUENCE [LARGE SCALE GENOMIC DNA]</scope>
    <source>
        <strain evidence="7">Lindl</strain>
    </source>
</reference>
<evidence type="ECO:0000256" key="1">
    <source>
        <dbReference type="ARBA" id="ARBA00004123"/>
    </source>
</evidence>
<keyword evidence="8" id="KW-1185">Reference proteome</keyword>
<dbReference type="Gene3D" id="2.20.25.80">
    <property type="entry name" value="WRKY domain"/>
    <property type="match status" value="1"/>
</dbReference>
<protein>
    <recommendedName>
        <fullName evidence="6">WRKY domain-containing protein</fullName>
    </recommendedName>
</protein>